<accession>A0A445EWG8</accession>
<dbReference type="Proteomes" id="UP000289738">
    <property type="component" value="Chromosome A01"/>
</dbReference>
<keyword evidence="2" id="KW-1185">Reference proteome</keyword>
<organism evidence="1 2">
    <name type="scientific">Arachis hypogaea</name>
    <name type="common">Peanut</name>
    <dbReference type="NCBI Taxonomy" id="3818"/>
    <lineage>
        <taxon>Eukaryota</taxon>
        <taxon>Viridiplantae</taxon>
        <taxon>Streptophyta</taxon>
        <taxon>Embryophyta</taxon>
        <taxon>Tracheophyta</taxon>
        <taxon>Spermatophyta</taxon>
        <taxon>Magnoliopsida</taxon>
        <taxon>eudicotyledons</taxon>
        <taxon>Gunneridae</taxon>
        <taxon>Pentapetalae</taxon>
        <taxon>rosids</taxon>
        <taxon>fabids</taxon>
        <taxon>Fabales</taxon>
        <taxon>Fabaceae</taxon>
        <taxon>Papilionoideae</taxon>
        <taxon>50 kb inversion clade</taxon>
        <taxon>dalbergioids sensu lato</taxon>
        <taxon>Dalbergieae</taxon>
        <taxon>Pterocarpus clade</taxon>
        <taxon>Arachis</taxon>
    </lineage>
</organism>
<comment type="caution">
    <text evidence="1">The sequence shown here is derived from an EMBL/GenBank/DDBJ whole genome shotgun (WGS) entry which is preliminary data.</text>
</comment>
<dbReference type="EMBL" id="SDMP01000001">
    <property type="protein sequence ID" value="RYR79771.1"/>
    <property type="molecule type" value="Genomic_DNA"/>
</dbReference>
<gene>
    <name evidence="1" type="ORF">Ahy_A01g004584</name>
</gene>
<name>A0A445EWG8_ARAHY</name>
<evidence type="ECO:0000313" key="2">
    <source>
        <dbReference type="Proteomes" id="UP000289738"/>
    </source>
</evidence>
<protein>
    <submittedName>
        <fullName evidence="1">Uncharacterized protein</fullName>
    </submittedName>
</protein>
<reference evidence="1 2" key="1">
    <citation type="submission" date="2019-01" db="EMBL/GenBank/DDBJ databases">
        <title>Sequencing of cultivated peanut Arachis hypogaea provides insights into genome evolution and oil improvement.</title>
        <authorList>
            <person name="Chen X."/>
        </authorList>
    </citation>
    <scope>NUCLEOTIDE SEQUENCE [LARGE SCALE GENOMIC DNA]</scope>
    <source>
        <strain evidence="2">cv. Fuhuasheng</strain>
        <tissue evidence="1">Leaves</tissue>
    </source>
</reference>
<dbReference type="AlphaFoldDB" id="A0A445EWG8"/>
<proteinExistence type="predicted"/>
<evidence type="ECO:0000313" key="1">
    <source>
        <dbReference type="EMBL" id="RYR79771.1"/>
    </source>
</evidence>
<sequence length="93" mass="10607">MVCRAFSGFFGCAPLVQKLLSICSISITCSDCFLLGAWLWLSSRKVSFGTNVLRKETGHSNSGLLWGINNQAFNIAPFYYKEKWNIYYELFSF</sequence>